<dbReference type="EMBL" id="JAVFKP010000002">
    <property type="protein sequence ID" value="MDQ4626221.1"/>
    <property type="molecule type" value="Genomic_DNA"/>
</dbReference>
<evidence type="ECO:0000313" key="5">
    <source>
        <dbReference type="Proteomes" id="UP001237592"/>
    </source>
</evidence>
<feature type="domain" description="DUF5655" evidence="3">
    <location>
        <begin position="641"/>
        <end position="741"/>
    </location>
</feature>
<dbReference type="Pfam" id="PF18899">
    <property type="entry name" value="DUF5655"/>
    <property type="match status" value="1"/>
</dbReference>
<accession>A0ABU0XRR6</accession>
<dbReference type="RefSeq" id="WP_307779020.1">
    <property type="nucleotide sequence ID" value="NZ_JAVFKP010000002.1"/>
</dbReference>
<reference evidence="4 5" key="1">
    <citation type="submission" date="2023-08" db="EMBL/GenBank/DDBJ databases">
        <title>Draft genome sequence of Janthinobacterium lividum.</title>
        <authorList>
            <person name="Chun B.H."/>
            <person name="Lee Y."/>
        </authorList>
    </citation>
    <scope>NUCLEOTIDE SEQUENCE [LARGE SCALE GENOMIC DNA]</scope>
    <source>
        <strain evidence="4 5">AMJK</strain>
    </source>
</reference>
<organism evidence="4 5">
    <name type="scientific">Janthinobacterium lividum</name>
    <dbReference type="NCBI Taxonomy" id="29581"/>
    <lineage>
        <taxon>Bacteria</taxon>
        <taxon>Pseudomonadati</taxon>
        <taxon>Pseudomonadota</taxon>
        <taxon>Betaproteobacteria</taxon>
        <taxon>Burkholderiales</taxon>
        <taxon>Oxalobacteraceae</taxon>
        <taxon>Janthinobacterium</taxon>
    </lineage>
</organism>
<dbReference type="InterPro" id="IPR043714">
    <property type="entry name" value="DUF5655"/>
</dbReference>
<feature type="domain" description="GmrSD restriction endonucleases C-terminal" evidence="2">
    <location>
        <begin position="457"/>
        <end position="597"/>
    </location>
</feature>
<feature type="domain" description="GmrSD restriction endonucleases N-terminal" evidence="1">
    <location>
        <begin position="52"/>
        <end position="267"/>
    </location>
</feature>
<protein>
    <submittedName>
        <fullName evidence="4">DUF262 domain-containing protein</fullName>
    </submittedName>
</protein>
<dbReference type="PANTHER" id="PTHR35149">
    <property type="entry name" value="SLL5132 PROTEIN"/>
    <property type="match status" value="1"/>
</dbReference>
<evidence type="ECO:0000259" key="3">
    <source>
        <dbReference type="Pfam" id="PF18899"/>
    </source>
</evidence>
<dbReference type="InterPro" id="IPR004919">
    <property type="entry name" value="GmrSD_N"/>
</dbReference>
<sequence>MNQVEPTNENDSLASAFEHAVPCTTKIERLGVLIAKNFSRTEVKATEANLLKFLRKSPQFIIPIYQRNYAWTAAQCRQLWGDLMRAGRDPEVSAHFIGSIVYVERGLSSVTSQEALLVIDGQQRLTTSTLLIAALARHFETHGLGEVLEAFSNKKLRNYYLLNPDEDGERHFKLILSETDKETLLALLQGAPLPAEASSRITENYALFQELITANQSELEAICHGLAKLVVVDVALDRAQDNPQMIFESMNSTGLELSQADLIRNYILMGLEPKLQTDLYKAYWRPMEKAFGQAAYVVHFDAFMRHYLTAKTGDIPNVRDVYHAFKAFARSFKGDICDLVADIYVYASYYCAMALGTETDTGLRQAFHDLRELKVDVAYPFLLDVYHDYKQGRLNTEEALRIVRLVESYVFRRAICAIPTNSMNKTFAGLSRMLKKDRYLESVQAAFLMLPSYRRFPGDDEFQRDVKVRDLYNFRSRSYWLRRLENYGRKERVVVEDYTIEHILPQNADLSKEWQTELGHDWQRVQQQWVHSLGNLTLTGYNSEYSDRSFAYKRDQVIDKNGNPVGFAYSPLKLNLGLGKVHAWDEAAIMARADHLSRDAAHVWISPQLAEDVLTAYQPTSAKPGQSYSMADHPFLSSGPIHELFEALRKSILTLDPCINEEFLKLYVAYKAETNFVDVVPQAKRLLLVLNLGITEIEDPKGLCRDISNIGRWGNGDVEVGLSHTDELPYVLGLIRQSFEQQMGGAQNE</sequence>
<dbReference type="Proteomes" id="UP001237592">
    <property type="component" value="Unassembled WGS sequence"/>
</dbReference>
<keyword evidence="5" id="KW-1185">Reference proteome</keyword>
<name>A0ABU0XRR6_9BURK</name>
<dbReference type="Pfam" id="PF03235">
    <property type="entry name" value="GmrSD_N"/>
    <property type="match status" value="1"/>
</dbReference>
<dbReference type="PANTHER" id="PTHR35149:SF2">
    <property type="entry name" value="DUF262 DOMAIN-CONTAINING PROTEIN"/>
    <property type="match status" value="1"/>
</dbReference>
<evidence type="ECO:0000313" key="4">
    <source>
        <dbReference type="EMBL" id="MDQ4626221.1"/>
    </source>
</evidence>
<proteinExistence type="predicted"/>
<evidence type="ECO:0000259" key="2">
    <source>
        <dbReference type="Pfam" id="PF07510"/>
    </source>
</evidence>
<dbReference type="Pfam" id="PF07510">
    <property type="entry name" value="GmrSD_C"/>
    <property type="match status" value="1"/>
</dbReference>
<dbReference type="InterPro" id="IPR011089">
    <property type="entry name" value="GmrSD_C"/>
</dbReference>
<evidence type="ECO:0000259" key="1">
    <source>
        <dbReference type="Pfam" id="PF03235"/>
    </source>
</evidence>
<gene>
    <name evidence="4" type="ORF">RB624_10030</name>
</gene>
<comment type="caution">
    <text evidence="4">The sequence shown here is derived from an EMBL/GenBank/DDBJ whole genome shotgun (WGS) entry which is preliminary data.</text>
</comment>